<evidence type="ECO:0000256" key="1">
    <source>
        <dbReference type="ARBA" id="ARBA00010928"/>
    </source>
</evidence>
<comment type="similarity">
    <text evidence="1">Belongs to the Gfo/Idh/MocA family.</text>
</comment>
<dbReference type="InterPro" id="IPR051317">
    <property type="entry name" value="Gfo/Idh/MocA_oxidoreduct"/>
</dbReference>
<proteinExistence type="inferred from homology"/>
<dbReference type="EMBL" id="CP059851">
    <property type="protein sequence ID" value="QMW24491.1"/>
    <property type="molecule type" value="Genomic_DNA"/>
</dbReference>
<reference evidence="4 5" key="1">
    <citation type="submission" date="2020-07" db="EMBL/GenBank/DDBJ databases">
        <title>Complete genome sequence for Sandaracinobacter sp. M6.</title>
        <authorList>
            <person name="Tang Y."/>
            <person name="Liu Q."/>
            <person name="Guo Z."/>
            <person name="Lei P."/>
            <person name="Huang B."/>
        </authorList>
    </citation>
    <scope>NUCLEOTIDE SEQUENCE [LARGE SCALE GENOMIC DNA]</scope>
    <source>
        <strain evidence="4 5">M6</strain>
    </source>
</reference>
<evidence type="ECO:0000313" key="4">
    <source>
        <dbReference type="EMBL" id="QMW24491.1"/>
    </source>
</evidence>
<dbReference type="GO" id="GO:0016491">
    <property type="term" value="F:oxidoreductase activity"/>
    <property type="evidence" value="ECO:0007669"/>
    <property type="project" value="UniProtKB-KW"/>
</dbReference>
<accession>A0A7G5IM99</accession>
<evidence type="ECO:0000256" key="2">
    <source>
        <dbReference type="ARBA" id="ARBA00023002"/>
    </source>
</evidence>
<dbReference type="PANTHER" id="PTHR43708">
    <property type="entry name" value="CONSERVED EXPRESSED OXIDOREDUCTASE (EUROFUNG)"/>
    <property type="match status" value="1"/>
</dbReference>
<evidence type="ECO:0000313" key="5">
    <source>
        <dbReference type="Proteomes" id="UP000515292"/>
    </source>
</evidence>
<keyword evidence="5" id="KW-1185">Reference proteome</keyword>
<dbReference type="Gene3D" id="3.30.360.10">
    <property type="entry name" value="Dihydrodipicolinate Reductase, domain 2"/>
    <property type="match status" value="1"/>
</dbReference>
<dbReference type="AlphaFoldDB" id="A0A7G5IM99"/>
<keyword evidence="2" id="KW-0560">Oxidoreductase</keyword>
<dbReference type="Pfam" id="PF01408">
    <property type="entry name" value="GFO_IDH_MocA"/>
    <property type="match status" value="1"/>
</dbReference>
<protein>
    <submittedName>
        <fullName evidence="4">Gfo/Idh/MocA family oxidoreductase</fullName>
    </submittedName>
</protein>
<dbReference type="InterPro" id="IPR000683">
    <property type="entry name" value="Gfo/Idh/MocA-like_OxRdtase_N"/>
</dbReference>
<gene>
    <name evidence="4" type="ORF">H3309_02360</name>
</gene>
<dbReference type="InterPro" id="IPR036291">
    <property type="entry name" value="NAD(P)-bd_dom_sf"/>
</dbReference>
<dbReference type="GO" id="GO:0000166">
    <property type="term" value="F:nucleotide binding"/>
    <property type="evidence" value="ECO:0007669"/>
    <property type="project" value="InterPro"/>
</dbReference>
<organism evidence="4 5">
    <name type="scientific">Sandaracinobacteroides saxicola</name>
    <dbReference type="NCBI Taxonomy" id="2759707"/>
    <lineage>
        <taxon>Bacteria</taxon>
        <taxon>Pseudomonadati</taxon>
        <taxon>Pseudomonadota</taxon>
        <taxon>Alphaproteobacteria</taxon>
        <taxon>Sphingomonadales</taxon>
        <taxon>Sphingosinicellaceae</taxon>
        <taxon>Sandaracinobacteroides</taxon>
    </lineage>
</organism>
<dbReference type="Proteomes" id="UP000515292">
    <property type="component" value="Chromosome"/>
</dbReference>
<dbReference type="SUPFAM" id="SSF51735">
    <property type="entry name" value="NAD(P)-binding Rossmann-fold domains"/>
    <property type="match status" value="1"/>
</dbReference>
<dbReference type="PANTHER" id="PTHR43708:SF5">
    <property type="entry name" value="CONSERVED EXPRESSED OXIDOREDUCTASE (EUROFUNG)-RELATED"/>
    <property type="match status" value="1"/>
</dbReference>
<sequence length="298" mass="31467">MGSVMNIALLGYGKIAADSHVPAIAATPGVTLAAVISRRGEGPPGVPVFPSLAALAESGLSVDAISLANRPAERFATAMEALARGWHVMLEKPPAATVAQAEALVAAAGPLTLFATWHARENAAVDAARELLRTRTITAVRIVWREDVNKWHPGQDWVWQPGGFGVFDPGINALSILTSLVPGDTRMQSAHLIRPPGKPMPIIATLDFSQAGIPVHAHFDWSPVATETWDIAFDTREGPLLLSNGGATLHVDGTLVETPHLPEYQRLYARFAALEKAGASDADLSPLIIVEAAFAAAP</sequence>
<dbReference type="KEGG" id="sand:H3309_02360"/>
<name>A0A7G5IM99_9SPHN</name>
<feature type="domain" description="Gfo/Idh/MocA-like oxidoreductase N-terminal" evidence="3">
    <location>
        <begin position="5"/>
        <end position="108"/>
    </location>
</feature>
<dbReference type="Gene3D" id="3.40.50.720">
    <property type="entry name" value="NAD(P)-binding Rossmann-like Domain"/>
    <property type="match status" value="1"/>
</dbReference>
<evidence type="ECO:0000259" key="3">
    <source>
        <dbReference type="Pfam" id="PF01408"/>
    </source>
</evidence>